<keyword evidence="3" id="KW-1185">Reference proteome</keyword>
<organism evidence="2 3">
    <name type="scientific">Dendrothele bispora (strain CBS 962.96)</name>
    <dbReference type="NCBI Taxonomy" id="1314807"/>
    <lineage>
        <taxon>Eukaryota</taxon>
        <taxon>Fungi</taxon>
        <taxon>Dikarya</taxon>
        <taxon>Basidiomycota</taxon>
        <taxon>Agaricomycotina</taxon>
        <taxon>Agaricomycetes</taxon>
        <taxon>Agaricomycetidae</taxon>
        <taxon>Agaricales</taxon>
        <taxon>Agaricales incertae sedis</taxon>
        <taxon>Dendrothele</taxon>
    </lineage>
</organism>
<protein>
    <submittedName>
        <fullName evidence="2">Uncharacterized protein</fullName>
    </submittedName>
</protein>
<dbReference type="EMBL" id="ML179041">
    <property type="protein sequence ID" value="THV06836.1"/>
    <property type="molecule type" value="Genomic_DNA"/>
</dbReference>
<dbReference type="AlphaFoldDB" id="A0A4V4HIK0"/>
<evidence type="ECO:0000313" key="3">
    <source>
        <dbReference type="Proteomes" id="UP000297245"/>
    </source>
</evidence>
<feature type="region of interest" description="Disordered" evidence="1">
    <location>
        <begin position="1"/>
        <end position="24"/>
    </location>
</feature>
<gene>
    <name evidence="2" type="ORF">K435DRAFT_848905</name>
</gene>
<reference evidence="2 3" key="1">
    <citation type="journal article" date="2019" name="Nat. Ecol. Evol.">
        <title>Megaphylogeny resolves global patterns of mushroom evolution.</title>
        <authorList>
            <person name="Varga T."/>
            <person name="Krizsan K."/>
            <person name="Foldi C."/>
            <person name="Dima B."/>
            <person name="Sanchez-Garcia M."/>
            <person name="Sanchez-Ramirez S."/>
            <person name="Szollosi G.J."/>
            <person name="Szarkandi J.G."/>
            <person name="Papp V."/>
            <person name="Albert L."/>
            <person name="Andreopoulos W."/>
            <person name="Angelini C."/>
            <person name="Antonin V."/>
            <person name="Barry K.W."/>
            <person name="Bougher N.L."/>
            <person name="Buchanan P."/>
            <person name="Buyck B."/>
            <person name="Bense V."/>
            <person name="Catcheside P."/>
            <person name="Chovatia M."/>
            <person name="Cooper J."/>
            <person name="Damon W."/>
            <person name="Desjardin D."/>
            <person name="Finy P."/>
            <person name="Geml J."/>
            <person name="Haridas S."/>
            <person name="Hughes K."/>
            <person name="Justo A."/>
            <person name="Karasinski D."/>
            <person name="Kautmanova I."/>
            <person name="Kiss B."/>
            <person name="Kocsube S."/>
            <person name="Kotiranta H."/>
            <person name="LaButti K.M."/>
            <person name="Lechner B.E."/>
            <person name="Liimatainen K."/>
            <person name="Lipzen A."/>
            <person name="Lukacs Z."/>
            <person name="Mihaltcheva S."/>
            <person name="Morgado L.N."/>
            <person name="Niskanen T."/>
            <person name="Noordeloos M.E."/>
            <person name="Ohm R.A."/>
            <person name="Ortiz-Santana B."/>
            <person name="Ovrebo C."/>
            <person name="Racz N."/>
            <person name="Riley R."/>
            <person name="Savchenko A."/>
            <person name="Shiryaev A."/>
            <person name="Soop K."/>
            <person name="Spirin V."/>
            <person name="Szebenyi C."/>
            <person name="Tomsovsky M."/>
            <person name="Tulloss R.E."/>
            <person name="Uehling J."/>
            <person name="Grigoriev I.V."/>
            <person name="Vagvolgyi C."/>
            <person name="Papp T."/>
            <person name="Martin F.M."/>
            <person name="Miettinen O."/>
            <person name="Hibbett D.S."/>
            <person name="Nagy L.G."/>
        </authorList>
    </citation>
    <scope>NUCLEOTIDE SEQUENCE [LARGE SCALE GENOMIC DNA]</scope>
    <source>
        <strain evidence="2 3">CBS 962.96</strain>
    </source>
</reference>
<proteinExistence type="predicted"/>
<feature type="region of interest" description="Disordered" evidence="1">
    <location>
        <begin position="213"/>
        <end position="243"/>
    </location>
</feature>
<accession>A0A4V4HIK0</accession>
<evidence type="ECO:0000256" key="1">
    <source>
        <dbReference type="SAM" id="MobiDB-lite"/>
    </source>
</evidence>
<evidence type="ECO:0000313" key="2">
    <source>
        <dbReference type="EMBL" id="THV06836.1"/>
    </source>
</evidence>
<feature type="compositionally biased region" description="Low complexity" evidence="1">
    <location>
        <begin position="226"/>
        <end position="236"/>
    </location>
</feature>
<dbReference type="Proteomes" id="UP000297245">
    <property type="component" value="Unassembled WGS sequence"/>
</dbReference>
<sequence>MVLSATRGQPQDLPSKGYPNIHPEKPQAMAETFHDMKERFQLLETNYLGCLCSLTEETVSQVFGIGFLIKRTYYHDSISWVRSSSRLTNVVMGNVHKIVWQKQKSESDTVVHLLGKLGGYMVVVYDSTDRPTNRLIDIRARLLQVLVSSPPSDKTLQGDGSITYLPSSTLTYRWKPLQPPPSDFQTSLHWNAALGLPYPLPSLGMLVPYRSSSRPHGEKSPLLNISNGSWSTGSSSKPCHTPSARYQENQAMSTRRWMLGKLSARESPLRTAETQDLNTMAVMQTATTVTETAAAQDAAVKTAHDGVKAFAAQGAVIWTT</sequence>
<name>A0A4V4HIK0_DENBC</name>